<gene>
    <name evidence="2" type="ORF">COU81_00545</name>
</gene>
<dbReference type="EMBL" id="PFDW01000011">
    <property type="protein sequence ID" value="PJE58474.1"/>
    <property type="molecule type" value="Genomic_DNA"/>
</dbReference>
<name>A0A2M8KEY3_9BACT</name>
<protein>
    <submittedName>
        <fullName evidence="2">Uncharacterized protein</fullName>
    </submittedName>
</protein>
<comment type="caution">
    <text evidence="2">The sequence shown here is derived from an EMBL/GenBank/DDBJ whole genome shotgun (WGS) entry which is preliminary data.</text>
</comment>
<proteinExistence type="predicted"/>
<dbReference type="Proteomes" id="UP000231450">
    <property type="component" value="Unassembled WGS sequence"/>
</dbReference>
<organism evidence="2 3">
    <name type="scientific">Candidatus Portnoybacteria bacterium CG10_big_fil_rev_8_21_14_0_10_36_7</name>
    <dbReference type="NCBI Taxonomy" id="1974812"/>
    <lineage>
        <taxon>Bacteria</taxon>
        <taxon>Candidatus Portnoyibacteriota</taxon>
    </lineage>
</organism>
<feature type="transmembrane region" description="Helical" evidence="1">
    <location>
        <begin position="12"/>
        <end position="30"/>
    </location>
</feature>
<reference evidence="3" key="1">
    <citation type="submission" date="2017-09" db="EMBL/GenBank/DDBJ databases">
        <title>Depth-based differentiation of microbial function through sediment-hosted aquifers and enrichment of novel symbionts in the deep terrestrial subsurface.</title>
        <authorList>
            <person name="Probst A.J."/>
            <person name="Ladd B."/>
            <person name="Jarett J.K."/>
            <person name="Geller-Mcgrath D.E."/>
            <person name="Sieber C.M.K."/>
            <person name="Emerson J.B."/>
            <person name="Anantharaman K."/>
            <person name="Thomas B.C."/>
            <person name="Malmstrom R."/>
            <person name="Stieglmeier M."/>
            <person name="Klingl A."/>
            <person name="Woyke T."/>
            <person name="Ryan C.M."/>
            <person name="Banfield J.F."/>
        </authorList>
    </citation>
    <scope>NUCLEOTIDE SEQUENCE [LARGE SCALE GENOMIC DNA]</scope>
</reference>
<evidence type="ECO:0000313" key="2">
    <source>
        <dbReference type="EMBL" id="PJE58474.1"/>
    </source>
</evidence>
<keyword evidence="1" id="KW-0472">Membrane</keyword>
<evidence type="ECO:0000313" key="3">
    <source>
        <dbReference type="Proteomes" id="UP000231450"/>
    </source>
</evidence>
<sequence length="95" mass="11129">MILNNKNIYKNLIEVVILLLIILASIWFFWPAIKELLFGSEYQPVSSPYSAITVDQELKKDVMSKLEKLIQYGQWPLSINEQNLYRGDPFIPKKQ</sequence>
<keyword evidence="1" id="KW-0812">Transmembrane</keyword>
<dbReference type="AlphaFoldDB" id="A0A2M8KEY3"/>
<evidence type="ECO:0000256" key="1">
    <source>
        <dbReference type="SAM" id="Phobius"/>
    </source>
</evidence>
<accession>A0A2M8KEY3</accession>
<keyword evidence="1" id="KW-1133">Transmembrane helix</keyword>